<feature type="region of interest" description="Disordered" evidence="1">
    <location>
        <begin position="66"/>
        <end position="93"/>
    </location>
</feature>
<dbReference type="AlphaFoldDB" id="A0A183UM64"/>
<sequence length="120" mass="13515">MRMPSKTDDHDDHGGNYDPHIGFRRDDPSDYHALSSSEGTGLAITTTEHHLYLGFETKVFRAFSRSTVSGGGEQRTKRKRGGTNPSETWNKSDKSSALVLIPRAFHVKGRIQLHTRTYEL</sequence>
<name>A0A183UM64_TOXCA</name>
<evidence type="ECO:0000256" key="1">
    <source>
        <dbReference type="SAM" id="MobiDB-lite"/>
    </source>
</evidence>
<protein>
    <submittedName>
        <fullName evidence="2 4">Uncharacterized protein</fullName>
    </submittedName>
</protein>
<reference evidence="4" key="1">
    <citation type="submission" date="2016-06" db="UniProtKB">
        <authorList>
            <consortium name="WormBaseParasite"/>
        </authorList>
    </citation>
    <scope>IDENTIFICATION</scope>
</reference>
<evidence type="ECO:0000313" key="3">
    <source>
        <dbReference type="Proteomes" id="UP000050794"/>
    </source>
</evidence>
<dbReference type="WBParaSite" id="TCNE_0000958401-mRNA-1">
    <property type="protein sequence ID" value="TCNE_0000958401-mRNA-1"/>
    <property type="gene ID" value="TCNE_0000958401"/>
</dbReference>
<proteinExistence type="predicted"/>
<reference evidence="2 3" key="2">
    <citation type="submission" date="2018-11" db="EMBL/GenBank/DDBJ databases">
        <authorList>
            <consortium name="Pathogen Informatics"/>
        </authorList>
    </citation>
    <scope>NUCLEOTIDE SEQUENCE [LARGE SCALE GENOMIC DNA]</scope>
</reference>
<accession>A0A183UM64</accession>
<keyword evidence="3" id="KW-1185">Reference proteome</keyword>
<dbReference type="EMBL" id="UYWY01020218">
    <property type="protein sequence ID" value="VDM40905.1"/>
    <property type="molecule type" value="Genomic_DNA"/>
</dbReference>
<gene>
    <name evidence="2" type="ORF">TCNE_LOCUS9584</name>
</gene>
<evidence type="ECO:0000313" key="4">
    <source>
        <dbReference type="WBParaSite" id="TCNE_0000958401-mRNA-1"/>
    </source>
</evidence>
<evidence type="ECO:0000313" key="2">
    <source>
        <dbReference type="EMBL" id="VDM40905.1"/>
    </source>
</evidence>
<feature type="region of interest" description="Disordered" evidence="1">
    <location>
        <begin position="1"/>
        <end position="36"/>
    </location>
</feature>
<organism evidence="3 4">
    <name type="scientific">Toxocara canis</name>
    <name type="common">Canine roundworm</name>
    <dbReference type="NCBI Taxonomy" id="6265"/>
    <lineage>
        <taxon>Eukaryota</taxon>
        <taxon>Metazoa</taxon>
        <taxon>Ecdysozoa</taxon>
        <taxon>Nematoda</taxon>
        <taxon>Chromadorea</taxon>
        <taxon>Rhabditida</taxon>
        <taxon>Spirurina</taxon>
        <taxon>Ascaridomorpha</taxon>
        <taxon>Ascaridoidea</taxon>
        <taxon>Toxocaridae</taxon>
        <taxon>Toxocara</taxon>
    </lineage>
</organism>
<feature type="compositionally biased region" description="Basic and acidic residues" evidence="1">
    <location>
        <begin position="1"/>
        <end position="30"/>
    </location>
</feature>
<dbReference type="Proteomes" id="UP000050794">
    <property type="component" value="Unassembled WGS sequence"/>
</dbReference>